<evidence type="ECO:0000256" key="5">
    <source>
        <dbReference type="ARBA" id="ARBA00022989"/>
    </source>
</evidence>
<dbReference type="Gene3D" id="1.10.3720.10">
    <property type="entry name" value="MetI-like"/>
    <property type="match status" value="1"/>
</dbReference>
<dbReference type="GO" id="GO:0005886">
    <property type="term" value="C:plasma membrane"/>
    <property type="evidence" value="ECO:0007669"/>
    <property type="project" value="UniProtKB-SubCell"/>
</dbReference>
<dbReference type="CDD" id="cd06261">
    <property type="entry name" value="TM_PBP2"/>
    <property type="match status" value="1"/>
</dbReference>
<keyword evidence="4 7" id="KW-0812">Transmembrane</keyword>
<evidence type="ECO:0000256" key="4">
    <source>
        <dbReference type="ARBA" id="ARBA00022692"/>
    </source>
</evidence>
<name>A0A9D1JQS5_9FIRM</name>
<dbReference type="GO" id="GO:0055085">
    <property type="term" value="P:transmembrane transport"/>
    <property type="evidence" value="ECO:0007669"/>
    <property type="project" value="InterPro"/>
</dbReference>
<evidence type="ECO:0000256" key="6">
    <source>
        <dbReference type="ARBA" id="ARBA00023136"/>
    </source>
</evidence>
<evidence type="ECO:0000313" key="9">
    <source>
        <dbReference type="EMBL" id="HIS47473.1"/>
    </source>
</evidence>
<organism evidence="9 10">
    <name type="scientific">Candidatus Scybalocola faecigallinarum</name>
    <dbReference type="NCBI Taxonomy" id="2840941"/>
    <lineage>
        <taxon>Bacteria</taxon>
        <taxon>Bacillati</taxon>
        <taxon>Bacillota</taxon>
        <taxon>Clostridia</taxon>
        <taxon>Lachnospirales</taxon>
        <taxon>Lachnospiraceae</taxon>
        <taxon>Lachnospiraceae incertae sedis</taxon>
        <taxon>Candidatus Scybalocola (ex Gilroy et al. 2021)</taxon>
    </lineage>
</organism>
<evidence type="ECO:0000256" key="3">
    <source>
        <dbReference type="ARBA" id="ARBA00022475"/>
    </source>
</evidence>
<dbReference type="PANTHER" id="PTHR43744">
    <property type="entry name" value="ABC TRANSPORTER PERMEASE PROTEIN MG189-RELATED-RELATED"/>
    <property type="match status" value="1"/>
</dbReference>
<evidence type="ECO:0000313" key="10">
    <source>
        <dbReference type="Proteomes" id="UP000823927"/>
    </source>
</evidence>
<comment type="subcellular location">
    <subcellularLocation>
        <location evidence="1 7">Cell membrane</location>
        <topology evidence="1 7">Multi-pass membrane protein</topology>
    </subcellularLocation>
</comment>
<dbReference type="InterPro" id="IPR000515">
    <property type="entry name" value="MetI-like"/>
</dbReference>
<dbReference type="Pfam" id="PF00528">
    <property type="entry name" value="BPD_transp_1"/>
    <property type="match status" value="1"/>
</dbReference>
<dbReference type="PANTHER" id="PTHR43744:SF8">
    <property type="entry name" value="SN-GLYCEROL-3-PHOSPHATE TRANSPORT SYSTEM PERMEASE PROTEIN UGPE"/>
    <property type="match status" value="1"/>
</dbReference>
<keyword evidence="5 7" id="KW-1133">Transmembrane helix</keyword>
<keyword evidence="2 7" id="KW-0813">Transport</keyword>
<reference evidence="9" key="1">
    <citation type="submission" date="2020-10" db="EMBL/GenBank/DDBJ databases">
        <authorList>
            <person name="Gilroy R."/>
        </authorList>
    </citation>
    <scope>NUCLEOTIDE SEQUENCE</scope>
    <source>
        <strain evidence="9">CHK178-757</strain>
    </source>
</reference>
<comment type="caution">
    <text evidence="9">The sequence shown here is derived from an EMBL/GenBank/DDBJ whole genome shotgun (WGS) entry which is preliminary data.</text>
</comment>
<feature type="transmembrane region" description="Helical" evidence="7">
    <location>
        <begin position="92"/>
        <end position="111"/>
    </location>
</feature>
<sequence length="311" mass="35160">MKQGKINWAKIRRIFIGSNGRGIVWKLCLYAFVIIIGFVFIYPLLQMVSQSFMSPDDIVNPLVAWIPQSFYGENYVRAVEILNYWKSLWASIYTSIIPALLQMCSCSLIGYGLARFNFRGKKVIFALVLATFIIPPQVTSIPQFLMYRDLGILYSLKAYIFPAIFGQGIKSAIFILVFFQFFSQLPKALEEAAKVDGAGNFRIFLKIAVPTALPAYLLTFLLSLVWYWNDTYMATMYFGSTIQTLPMQLSAFEATFKSLYPAAAGMNTGNTVNEAIKMAGTCLNILPLLVIYFFTQRWFMEGIDKSGITGE</sequence>
<keyword evidence="6 7" id="KW-0472">Membrane</keyword>
<dbReference type="Proteomes" id="UP000823927">
    <property type="component" value="Unassembled WGS sequence"/>
</dbReference>
<dbReference type="SUPFAM" id="SSF161098">
    <property type="entry name" value="MetI-like"/>
    <property type="match status" value="1"/>
</dbReference>
<comment type="similarity">
    <text evidence="7">Belongs to the binding-protein-dependent transport system permease family.</text>
</comment>
<evidence type="ECO:0000256" key="1">
    <source>
        <dbReference type="ARBA" id="ARBA00004651"/>
    </source>
</evidence>
<evidence type="ECO:0000256" key="2">
    <source>
        <dbReference type="ARBA" id="ARBA00022448"/>
    </source>
</evidence>
<feature type="transmembrane region" description="Helical" evidence="7">
    <location>
        <begin position="23"/>
        <end position="45"/>
    </location>
</feature>
<accession>A0A9D1JQS5</accession>
<proteinExistence type="inferred from homology"/>
<keyword evidence="3" id="KW-1003">Cell membrane</keyword>
<evidence type="ECO:0000256" key="7">
    <source>
        <dbReference type="RuleBase" id="RU363032"/>
    </source>
</evidence>
<evidence type="ECO:0000259" key="8">
    <source>
        <dbReference type="PROSITE" id="PS50928"/>
    </source>
</evidence>
<dbReference type="PROSITE" id="PS50928">
    <property type="entry name" value="ABC_TM1"/>
    <property type="match status" value="1"/>
</dbReference>
<feature type="domain" description="ABC transmembrane type-1" evidence="8">
    <location>
        <begin position="88"/>
        <end position="295"/>
    </location>
</feature>
<feature type="transmembrane region" description="Helical" evidence="7">
    <location>
        <begin position="159"/>
        <end position="182"/>
    </location>
</feature>
<feature type="transmembrane region" description="Helical" evidence="7">
    <location>
        <begin position="203"/>
        <end position="228"/>
    </location>
</feature>
<gene>
    <name evidence="9" type="ORF">IAB46_07970</name>
</gene>
<dbReference type="InterPro" id="IPR035906">
    <property type="entry name" value="MetI-like_sf"/>
</dbReference>
<feature type="transmembrane region" description="Helical" evidence="7">
    <location>
        <begin position="123"/>
        <end position="147"/>
    </location>
</feature>
<dbReference type="AlphaFoldDB" id="A0A9D1JQS5"/>
<protein>
    <submittedName>
        <fullName evidence="9">Carbohydrate ABC transporter permease</fullName>
    </submittedName>
</protein>
<feature type="transmembrane region" description="Helical" evidence="7">
    <location>
        <begin position="275"/>
        <end position="295"/>
    </location>
</feature>
<reference evidence="9" key="2">
    <citation type="journal article" date="2021" name="PeerJ">
        <title>Extensive microbial diversity within the chicken gut microbiome revealed by metagenomics and culture.</title>
        <authorList>
            <person name="Gilroy R."/>
            <person name="Ravi A."/>
            <person name="Getino M."/>
            <person name="Pursley I."/>
            <person name="Horton D.L."/>
            <person name="Alikhan N.F."/>
            <person name="Baker D."/>
            <person name="Gharbi K."/>
            <person name="Hall N."/>
            <person name="Watson M."/>
            <person name="Adriaenssens E.M."/>
            <person name="Foster-Nyarko E."/>
            <person name="Jarju S."/>
            <person name="Secka A."/>
            <person name="Antonio M."/>
            <person name="Oren A."/>
            <person name="Chaudhuri R.R."/>
            <person name="La Ragione R."/>
            <person name="Hildebrand F."/>
            <person name="Pallen M.J."/>
        </authorList>
    </citation>
    <scope>NUCLEOTIDE SEQUENCE</scope>
    <source>
        <strain evidence="9">CHK178-757</strain>
    </source>
</reference>
<dbReference type="EMBL" id="DVIT01000028">
    <property type="protein sequence ID" value="HIS47473.1"/>
    <property type="molecule type" value="Genomic_DNA"/>
</dbReference>